<organism evidence="2 3">
    <name type="scientific">SAR324 cluster bacterium</name>
    <dbReference type="NCBI Taxonomy" id="2024889"/>
    <lineage>
        <taxon>Bacteria</taxon>
        <taxon>Deltaproteobacteria</taxon>
        <taxon>SAR324 cluster</taxon>
    </lineage>
</organism>
<dbReference type="GO" id="GO:0005506">
    <property type="term" value="F:iron ion binding"/>
    <property type="evidence" value="ECO:0007669"/>
    <property type="project" value="InterPro"/>
</dbReference>
<dbReference type="InterPro" id="IPR002871">
    <property type="entry name" value="NIF_FeS_clus_asmbl_NifU_N"/>
</dbReference>
<reference evidence="2 3" key="1">
    <citation type="journal article" date="2020" name="Biotechnol. Biofuels">
        <title>New insights from the biogas microbiome by comprehensive genome-resolved metagenomics of nearly 1600 species originating from multiple anaerobic digesters.</title>
        <authorList>
            <person name="Campanaro S."/>
            <person name="Treu L."/>
            <person name="Rodriguez-R L.M."/>
            <person name="Kovalovszki A."/>
            <person name="Ziels R.M."/>
            <person name="Maus I."/>
            <person name="Zhu X."/>
            <person name="Kougias P.G."/>
            <person name="Basile A."/>
            <person name="Luo G."/>
            <person name="Schluter A."/>
            <person name="Konstantinidis K.T."/>
            <person name="Angelidaki I."/>
        </authorList>
    </citation>
    <scope>NUCLEOTIDE SEQUENCE [LARGE SCALE GENOMIC DNA]</scope>
    <source>
        <strain evidence="2">AS27yjCOA_65</strain>
    </source>
</reference>
<protein>
    <submittedName>
        <fullName evidence="2">Iron-sulfur cluster assembly scaffold protein</fullName>
    </submittedName>
</protein>
<feature type="domain" description="NIF system FeS cluster assembly NifU N-terminal" evidence="1">
    <location>
        <begin position="1"/>
        <end position="120"/>
    </location>
</feature>
<comment type="caution">
    <text evidence="2">The sequence shown here is derived from an EMBL/GenBank/DDBJ whole genome shotgun (WGS) entry which is preliminary data.</text>
</comment>
<evidence type="ECO:0000313" key="2">
    <source>
        <dbReference type="EMBL" id="NMC62713.1"/>
    </source>
</evidence>
<dbReference type="CDD" id="cd06664">
    <property type="entry name" value="IscU_like"/>
    <property type="match status" value="1"/>
</dbReference>
<evidence type="ECO:0000259" key="1">
    <source>
        <dbReference type="Pfam" id="PF01592"/>
    </source>
</evidence>
<dbReference type="PANTHER" id="PTHR10093">
    <property type="entry name" value="IRON-SULFUR CLUSTER ASSEMBLY ENZYME NIFU HOMOLOG"/>
    <property type="match status" value="1"/>
</dbReference>
<gene>
    <name evidence="2" type="ORF">GYA55_06030</name>
</gene>
<dbReference type="Pfam" id="PF01592">
    <property type="entry name" value="NifU_N"/>
    <property type="match status" value="1"/>
</dbReference>
<dbReference type="GO" id="GO:0016226">
    <property type="term" value="P:iron-sulfur cluster assembly"/>
    <property type="evidence" value="ECO:0007669"/>
    <property type="project" value="InterPro"/>
</dbReference>
<dbReference type="EMBL" id="JAAZON010000259">
    <property type="protein sequence ID" value="NMC62713.1"/>
    <property type="molecule type" value="Genomic_DNA"/>
</dbReference>
<name>A0A7X9IJ45_9DELT</name>
<evidence type="ECO:0000313" key="3">
    <source>
        <dbReference type="Proteomes" id="UP000524246"/>
    </source>
</evidence>
<sequence>MYTEIILDLYKNPVNYGELDNPDLHLAGGNPSCGDEVIFHLRLDGEKIKDVRFSGHGCAISRASECVLTEMVKGLTLNEVLEIDSKNLFDELGGVVQTRLKCALLGLHVLKHGIKMYLKNPDEFTVIKNISI</sequence>
<accession>A0A7X9IJ45</accession>
<dbReference type="SUPFAM" id="SSF82649">
    <property type="entry name" value="SufE/NifU"/>
    <property type="match status" value="1"/>
</dbReference>
<dbReference type="Proteomes" id="UP000524246">
    <property type="component" value="Unassembled WGS sequence"/>
</dbReference>
<proteinExistence type="predicted"/>
<dbReference type="AlphaFoldDB" id="A0A7X9IJ45"/>
<dbReference type="GO" id="GO:0051536">
    <property type="term" value="F:iron-sulfur cluster binding"/>
    <property type="evidence" value="ECO:0007669"/>
    <property type="project" value="InterPro"/>
</dbReference>
<dbReference type="Gene3D" id="3.90.1010.10">
    <property type="match status" value="1"/>
</dbReference>